<evidence type="ECO:0000313" key="16">
    <source>
        <dbReference type="Proteomes" id="UP001210678"/>
    </source>
</evidence>
<evidence type="ECO:0000259" key="13">
    <source>
        <dbReference type="Pfam" id="PF18335"/>
    </source>
</evidence>
<dbReference type="Proteomes" id="UP001210678">
    <property type="component" value="Unassembled WGS sequence"/>
</dbReference>
<dbReference type="InterPro" id="IPR027417">
    <property type="entry name" value="P-loop_NTPase"/>
</dbReference>
<evidence type="ECO:0000256" key="6">
    <source>
        <dbReference type="ARBA" id="ARBA00022839"/>
    </source>
</evidence>
<dbReference type="InterPro" id="IPR041451">
    <property type="entry name" value="RecD2_SH13"/>
</dbReference>
<keyword evidence="7 11" id="KW-0067">ATP-binding</keyword>
<keyword evidence="9 11" id="KW-0234">DNA repair</keyword>
<comment type="miscellaneous">
    <text evidence="11">In the RecBCD complex, RecB has a slow 3'-5' helicase, an exonuclease activity and loads RecA onto ssDNA, RecD has a fast 5'-3' helicase activity, while RecC stimulates the ATPase and processivity of the RecB helicase and contributes to recognition of the Chi site.</text>
</comment>
<evidence type="ECO:0000313" key="15">
    <source>
        <dbReference type="EMBL" id="MDB1123168.1"/>
    </source>
</evidence>
<keyword evidence="1 11" id="KW-0540">Nuclease</keyword>
<feature type="binding site" evidence="11">
    <location>
        <begin position="191"/>
        <end position="198"/>
    </location>
    <ligand>
        <name>ATP</name>
        <dbReference type="ChEBI" id="CHEBI:30616"/>
    </ligand>
</feature>
<keyword evidence="2 11" id="KW-0547">Nucleotide-binding</keyword>
<dbReference type="HAMAP" id="MF_01487">
    <property type="entry name" value="RecD"/>
    <property type="match status" value="1"/>
</dbReference>
<feature type="domain" description="ATP-dependent RecD2 DNA helicase SH3" evidence="13">
    <location>
        <begin position="488"/>
        <end position="541"/>
    </location>
</feature>
<dbReference type="InterPro" id="IPR027785">
    <property type="entry name" value="UvrD-like_helicase_C"/>
</dbReference>
<dbReference type="CDD" id="cd18809">
    <property type="entry name" value="SF1_C_RecD"/>
    <property type="match status" value="1"/>
</dbReference>
<comment type="similarity">
    <text evidence="11">Belongs to the RecD family.</text>
</comment>
<evidence type="ECO:0000256" key="8">
    <source>
        <dbReference type="ARBA" id="ARBA00023125"/>
    </source>
</evidence>
<keyword evidence="5 11" id="KW-0347">Helicase</keyword>
<dbReference type="EC" id="5.6.2.3" evidence="11"/>
<evidence type="ECO:0000256" key="5">
    <source>
        <dbReference type="ARBA" id="ARBA00022806"/>
    </source>
</evidence>
<dbReference type="Pfam" id="PF13538">
    <property type="entry name" value="UvrD_C_2"/>
    <property type="match status" value="1"/>
</dbReference>
<evidence type="ECO:0000259" key="14">
    <source>
        <dbReference type="Pfam" id="PF21185"/>
    </source>
</evidence>
<dbReference type="InterPro" id="IPR006344">
    <property type="entry name" value="RecD"/>
</dbReference>
<feature type="domain" description="UvrD-like helicase C-terminal" evidence="12">
    <location>
        <begin position="575"/>
        <end position="622"/>
    </location>
</feature>
<sequence>MVNTLRLKMLSDLMALSAKNGVRQLDAQFARFIHSIETQHADEVAFIAGVLSSELSKGHICIRITELDFVEMLGLYGQSADVLLKKVVGVDWDAVLSSASCVGDDQNNQTQPLIYDGQRLYLQRYWYYEKFLADKLNSLAEPIQFTDEECDVLANRLSELFPDTDLSLDEPNWQKVAVAVALSSRLSVISGGPGTGKTTTVVKLLSALIEQGLQKGAVPKIKLVAPTGKAAARLTESIGSAVKTLSVNSETKLLIPNNASTIHRMLGAVPNRAEFRHNRDNQLHLDLLVVDEASMVDLPLMAKLLEALPKHARLVLLGDKDQLASVEAGAVLGDICSFLDYGYSDKQSKLLSRLTGFSSNSLSLHKQNSETVRLSDSLCMLRKSYRFDESSGIGVLAKAINSSDVASVRKILSHGYPDLIFDSLSTESYQNMIGFLVSEYTDYLNCVHNASGMDVSLVESHALKALSLFSNCRLLCAIREGDFGLSGLNQQIEKALSQSGLIQKGDDLWYVGRPVMITRNDHSLGLFNGDIGIAMLVSEKDDNGEAQVYIKVYFELPDGSVKAVLPSRIPEHDTAYAMTIHKSQGSEFPTTVMILPSAYSPILTKEIIYTGVTRARNKLVIVADNTVLLKGVKKKTKRLSGLQYRLKVS</sequence>
<comment type="caution">
    <text evidence="15">The sequence shown here is derived from an EMBL/GenBank/DDBJ whole genome shotgun (WGS) entry which is preliminary data.</text>
</comment>
<evidence type="ECO:0000256" key="7">
    <source>
        <dbReference type="ARBA" id="ARBA00022840"/>
    </source>
</evidence>
<comment type="subunit">
    <text evidence="11">Heterotrimer of RecB, RecC and RecD. All subunits contribute to DNA-binding.</text>
</comment>
<dbReference type="InterPro" id="IPR050534">
    <property type="entry name" value="Coronavir_polyprotein_1ab"/>
</dbReference>
<keyword evidence="3 11" id="KW-0227">DNA damage</keyword>
<dbReference type="Pfam" id="PF13245">
    <property type="entry name" value="AAA_19"/>
    <property type="match status" value="1"/>
</dbReference>
<dbReference type="Pfam" id="PF21185">
    <property type="entry name" value="RecD_N"/>
    <property type="match status" value="1"/>
</dbReference>
<comment type="function">
    <text evidence="11">A helicase/nuclease that prepares dsDNA breaks (DSB) for recombinational DNA repair. Binds to DSBs and unwinds DNA via a highly rapid and processive ATP-dependent bidirectional helicase activity. Unwinds dsDNA until it encounters a Chi (crossover hotspot instigator) sequence from the 3' direction. Cuts ssDNA a few nucleotides 3' to the Chi site. The properties and activities of the enzyme are changed at Chi. The Chi-altered holoenzyme produces a long 3'-ssDNA overhang and facilitates RecA-binding to the ssDNA for homologous DNA recombination and repair. Holoenzyme degrades any linearized DNA that is unable to undergo homologous recombination. In the holoenzyme this subunit has ssDNA-dependent ATPase and 5'-3' helicase activity. When added to pre-assembled RecBC greatly stimulates nuclease activity and augments holoenzyme processivity. Negatively regulates the RecA-loading ability of RecBCD.</text>
</comment>
<dbReference type="InterPro" id="IPR041851">
    <property type="entry name" value="RecD_N_sf"/>
</dbReference>
<keyword evidence="4 11" id="KW-0378">Hydrolase</keyword>
<evidence type="ECO:0000256" key="11">
    <source>
        <dbReference type="HAMAP-Rule" id="MF_01487"/>
    </source>
</evidence>
<evidence type="ECO:0000256" key="9">
    <source>
        <dbReference type="ARBA" id="ARBA00023204"/>
    </source>
</evidence>
<dbReference type="InterPro" id="IPR049550">
    <property type="entry name" value="RecD_N"/>
</dbReference>
<evidence type="ECO:0000256" key="2">
    <source>
        <dbReference type="ARBA" id="ARBA00022741"/>
    </source>
</evidence>
<organism evidence="15 16">
    <name type="scientific">Vibrio algarum</name>
    <dbReference type="NCBI Taxonomy" id="3020714"/>
    <lineage>
        <taxon>Bacteria</taxon>
        <taxon>Pseudomonadati</taxon>
        <taxon>Pseudomonadota</taxon>
        <taxon>Gammaproteobacteria</taxon>
        <taxon>Vibrionales</taxon>
        <taxon>Vibrionaceae</taxon>
        <taxon>Vibrio</taxon>
    </lineage>
</organism>
<proteinExistence type="inferred from homology"/>
<accession>A0ABT4YNT9</accession>
<keyword evidence="8 11" id="KW-0238">DNA-binding</keyword>
<reference evidence="15 16" key="1">
    <citation type="submission" date="2023-01" db="EMBL/GenBank/DDBJ databases">
        <title>Vibrio sp. KJ40-1 sp.nov, isolated from marine algae.</title>
        <authorList>
            <person name="Butt M."/>
            <person name="Kim J.M.J."/>
            <person name="Jeon C.O.C."/>
        </authorList>
    </citation>
    <scope>NUCLEOTIDE SEQUENCE [LARGE SCALE GENOMIC DNA]</scope>
    <source>
        <strain evidence="15 16">KJ40-1</strain>
    </source>
</reference>
<keyword evidence="6 11" id="KW-0269">Exonuclease</keyword>
<dbReference type="PANTHER" id="PTHR43788">
    <property type="entry name" value="DNA2/NAM7 HELICASE FAMILY MEMBER"/>
    <property type="match status" value="1"/>
</dbReference>
<keyword evidence="10 11" id="KW-0413">Isomerase</keyword>
<dbReference type="Gene3D" id="1.10.10.1020">
    <property type="entry name" value="RecBCD complex, subunit RecD, N-terminal domain"/>
    <property type="match status" value="1"/>
</dbReference>
<dbReference type="Gene3D" id="3.40.50.300">
    <property type="entry name" value="P-loop containing nucleotide triphosphate hydrolases"/>
    <property type="match status" value="3"/>
</dbReference>
<dbReference type="EMBL" id="JAQLOI010000001">
    <property type="protein sequence ID" value="MDB1123168.1"/>
    <property type="molecule type" value="Genomic_DNA"/>
</dbReference>
<dbReference type="SUPFAM" id="SSF52540">
    <property type="entry name" value="P-loop containing nucleoside triphosphate hydrolases"/>
    <property type="match status" value="2"/>
</dbReference>
<evidence type="ECO:0000256" key="4">
    <source>
        <dbReference type="ARBA" id="ARBA00022801"/>
    </source>
</evidence>
<dbReference type="NCBIfam" id="NF008127">
    <property type="entry name" value="PRK10875.1"/>
    <property type="match status" value="1"/>
</dbReference>
<dbReference type="CDD" id="cd17933">
    <property type="entry name" value="DEXSc_RecD-like"/>
    <property type="match status" value="1"/>
</dbReference>
<evidence type="ECO:0000259" key="12">
    <source>
        <dbReference type="Pfam" id="PF13538"/>
    </source>
</evidence>
<feature type="domain" description="RecBCD enzyme subunit RecD N-terminal" evidence="14">
    <location>
        <begin position="20"/>
        <end position="121"/>
    </location>
</feature>
<keyword evidence="16" id="KW-1185">Reference proteome</keyword>
<evidence type="ECO:0000256" key="3">
    <source>
        <dbReference type="ARBA" id="ARBA00022763"/>
    </source>
</evidence>
<protein>
    <recommendedName>
        <fullName evidence="11">RecBCD enzyme subunit RecD</fullName>
        <ecNumber evidence="11">5.6.2.3</ecNumber>
    </recommendedName>
    <alternativeName>
        <fullName evidence="11">DNA 5'-3' helicase subunit RecD</fullName>
    </alternativeName>
    <alternativeName>
        <fullName evidence="11">Exonuclease V subunit RecD</fullName>
        <shortName evidence="11">ExoV subunit RecD</shortName>
    </alternativeName>
    <alternativeName>
        <fullName evidence="11">Helicase/nuclease RecBCD subunit RecD</fullName>
    </alternativeName>
</protein>
<dbReference type="Pfam" id="PF18335">
    <property type="entry name" value="SH3_13"/>
    <property type="match status" value="1"/>
</dbReference>
<dbReference type="PANTHER" id="PTHR43788:SF6">
    <property type="entry name" value="DNA HELICASE B"/>
    <property type="match status" value="1"/>
</dbReference>
<evidence type="ECO:0000256" key="1">
    <source>
        <dbReference type="ARBA" id="ARBA00022722"/>
    </source>
</evidence>
<name>A0ABT4YNT9_9VIBR</name>
<evidence type="ECO:0000256" key="10">
    <source>
        <dbReference type="ARBA" id="ARBA00023235"/>
    </source>
</evidence>
<comment type="catalytic activity">
    <reaction evidence="11">
        <text>ATP + H2O = ADP + phosphate + H(+)</text>
        <dbReference type="Rhea" id="RHEA:13065"/>
        <dbReference type="ChEBI" id="CHEBI:15377"/>
        <dbReference type="ChEBI" id="CHEBI:15378"/>
        <dbReference type="ChEBI" id="CHEBI:30616"/>
        <dbReference type="ChEBI" id="CHEBI:43474"/>
        <dbReference type="ChEBI" id="CHEBI:456216"/>
        <dbReference type="EC" id="5.6.2.3"/>
    </reaction>
</comment>
<gene>
    <name evidence="11 15" type="primary">recD</name>
    <name evidence="15" type="ORF">PGX00_05555</name>
</gene>
<dbReference type="NCBIfam" id="TIGR01447">
    <property type="entry name" value="recD"/>
    <property type="match status" value="1"/>
</dbReference>